<dbReference type="Gene3D" id="1.10.287.630">
    <property type="entry name" value="Helix hairpin bin"/>
    <property type="match status" value="1"/>
</dbReference>
<organism evidence="12 13">
    <name type="scientific">Juglans regia</name>
    <name type="common">English walnut</name>
    <dbReference type="NCBI Taxonomy" id="51240"/>
    <lineage>
        <taxon>Eukaryota</taxon>
        <taxon>Viridiplantae</taxon>
        <taxon>Streptophyta</taxon>
        <taxon>Embryophyta</taxon>
        <taxon>Tracheophyta</taxon>
        <taxon>Spermatophyta</taxon>
        <taxon>Magnoliopsida</taxon>
        <taxon>eudicotyledons</taxon>
        <taxon>Gunneridae</taxon>
        <taxon>Pentapetalae</taxon>
        <taxon>rosids</taxon>
        <taxon>fabids</taxon>
        <taxon>Fagales</taxon>
        <taxon>Juglandaceae</taxon>
        <taxon>Juglans</taxon>
    </lineage>
</organism>
<keyword evidence="3" id="KW-0813">Transport</keyword>
<evidence type="ECO:0000256" key="10">
    <source>
        <dbReference type="SAM" id="Phobius"/>
    </source>
</evidence>
<evidence type="ECO:0000313" key="12">
    <source>
        <dbReference type="Proteomes" id="UP000235220"/>
    </source>
</evidence>
<evidence type="ECO:0000313" key="13">
    <source>
        <dbReference type="RefSeq" id="XP_035547545.1"/>
    </source>
</evidence>
<dbReference type="AlphaFoldDB" id="A0A6P9EGY8"/>
<dbReference type="InParanoid" id="A0A6P9EGY8"/>
<comment type="subcellular location">
    <subcellularLocation>
        <location evidence="1">Membrane</location>
        <topology evidence="1">Multi-pass membrane protein</topology>
    </subcellularLocation>
</comment>
<feature type="transmembrane region" description="Helical" evidence="10">
    <location>
        <begin position="96"/>
        <end position="116"/>
    </location>
</feature>
<dbReference type="GO" id="GO:0016020">
    <property type="term" value="C:membrane"/>
    <property type="evidence" value="ECO:0007669"/>
    <property type="project" value="UniProtKB-SubCell"/>
</dbReference>
<dbReference type="GeneID" id="109018987"/>
<feature type="transmembrane region" description="Helical" evidence="10">
    <location>
        <begin position="384"/>
        <end position="406"/>
    </location>
</feature>
<keyword evidence="4 10" id="KW-0812">Transmembrane</keyword>
<dbReference type="OrthoDB" id="421226at2759"/>
<dbReference type="SMART" id="SM00100">
    <property type="entry name" value="cNMP"/>
    <property type="match status" value="1"/>
</dbReference>
<dbReference type="KEGG" id="jre:109018987"/>
<dbReference type="Gene3D" id="1.10.287.70">
    <property type="match status" value="1"/>
</dbReference>
<evidence type="ECO:0000256" key="2">
    <source>
        <dbReference type="ARBA" id="ARBA00010486"/>
    </source>
</evidence>
<dbReference type="Gene3D" id="2.60.120.10">
    <property type="entry name" value="Jelly Rolls"/>
    <property type="match status" value="1"/>
</dbReference>
<evidence type="ECO:0000259" key="11">
    <source>
        <dbReference type="PROSITE" id="PS50042"/>
    </source>
</evidence>
<dbReference type="RefSeq" id="XP_035547545.1">
    <property type="nucleotide sequence ID" value="XM_035691652.1"/>
</dbReference>
<keyword evidence="6" id="KW-0406">Ion transport</keyword>
<protein>
    <submittedName>
        <fullName evidence="13">Cyclic nucleotide-gated ion channel 13 isoform X1</fullName>
    </submittedName>
</protein>
<evidence type="ECO:0000256" key="6">
    <source>
        <dbReference type="ARBA" id="ARBA00023065"/>
    </source>
</evidence>
<dbReference type="CDD" id="cd00038">
    <property type="entry name" value="CAP_ED"/>
    <property type="match status" value="1"/>
</dbReference>
<comment type="similarity">
    <text evidence="2">Belongs to the cyclic nucleotide-gated cation channel (TC 1.A.1.5) family.</text>
</comment>
<keyword evidence="9" id="KW-0407">Ion channel</keyword>
<evidence type="ECO:0000256" key="7">
    <source>
        <dbReference type="ARBA" id="ARBA00023136"/>
    </source>
</evidence>
<dbReference type="Proteomes" id="UP000235220">
    <property type="component" value="Chromosome 7"/>
</dbReference>
<dbReference type="InterPro" id="IPR000595">
    <property type="entry name" value="cNMP-bd_dom"/>
</dbReference>
<dbReference type="Pfam" id="PF00520">
    <property type="entry name" value="Ion_trans"/>
    <property type="match status" value="1"/>
</dbReference>
<evidence type="ECO:0000256" key="9">
    <source>
        <dbReference type="ARBA" id="ARBA00023303"/>
    </source>
</evidence>
<evidence type="ECO:0000256" key="1">
    <source>
        <dbReference type="ARBA" id="ARBA00004141"/>
    </source>
</evidence>
<feature type="transmembrane region" description="Helical" evidence="10">
    <location>
        <begin position="263"/>
        <end position="282"/>
    </location>
</feature>
<gene>
    <name evidence="13" type="primary">LOC109018987</name>
</gene>
<feature type="transmembrane region" description="Helical" evidence="10">
    <location>
        <begin position="131"/>
        <end position="153"/>
    </location>
</feature>
<dbReference type="PANTHER" id="PTHR45651:SF94">
    <property type="entry name" value="CYCLIC NUCLEOTIDE-BINDING DOMAIN-CONTAINING PROTEIN"/>
    <property type="match status" value="1"/>
</dbReference>
<accession>A0A6P9EGY8</accession>
<name>A0A6P9EGY8_JUGRE</name>
<evidence type="ECO:0000256" key="4">
    <source>
        <dbReference type="ARBA" id="ARBA00022692"/>
    </source>
</evidence>
<dbReference type="PROSITE" id="PS50042">
    <property type="entry name" value="CNMP_BINDING_3"/>
    <property type="match status" value="1"/>
</dbReference>
<evidence type="ECO:0000256" key="5">
    <source>
        <dbReference type="ARBA" id="ARBA00022989"/>
    </source>
</evidence>
<keyword evidence="5 10" id="KW-1133">Transmembrane helix</keyword>
<sequence length="778" mass="89561">MDSRRNSFVRFQSWSSENSMNDGKYSRNSSRPTFGRIFESFRRGFVRVSGTIKSLKNNTISIPSVYDQPRNDDQSGPRTMRVHDPQDQFLQRWNKLFVLSCAISLALDPLFFYIPVLKLNDEETCLYTDRTLAIIVCVLRSVTDAFYAIHIYFQFRTGIVLPSSRVFGTGQLIIDPMTIAKRYLSTYFTVDVLGILPLPQVVVFVISPSFKNAVPIVGKEMLKYVIFSQYVPRLLRIYPLYVEVIRSSGRLTKTAWGGAAYNFFIYMLASHVIGAFWYFFGIERQDACWQKMCRKINGCRDKYFYCGNKLDQADFVGLVSQACRIVEPDETKNSTDHFDYGIFTGVLKSGVVESRNFRVKFSYCFWWGFRSLSSIGQNLETSTFFWEIVFVVCIAISGLVLFLVLIGNMQIYLQSTTVRRVQELRVRKTDTEQWMSRCMLPNDLRERVRRYEKHKWLQIRGVEEENLIRNLPKDLRRDIKRHLCLDLLLKVPLFNEIDQQLRDPMLDRLKTVLYTKNTYLIREGDPVDEMIFIVRGTLTTFTTNGGTTGFFNTSDLKSGDFCGEEVLAWALLSLSSTAFPISTRTVVARTEVEAFILMAEDLRSMASQFPKLHSRELQHAFRFYSQQWRTWAACFIQSAWRRFLKRKHERASCDAENRLQYALANEAGTSESLGATKERTKGAGNTRVLQLLPSKLVEPNFNVEGDNTAQEPSTHAVVTGPATTQTSICNPPNMAEICAALEEHRVGMERIIMLVMNRLTDMEGRMAAIEEVLRTRSL</sequence>
<dbReference type="GO" id="GO:0005216">
    <property type="term" value="F:monoatomic ion channel activity"/>
    <property type="evidence" value="ECO:0007669"/>
    <property type="project" value="InterPro"/>
</dbReference>
<dbReference type="SUPFAM" id="SSF81324">
    <property type="entry name" value="Voltage-gated potassium channels"/>
    <property type="match status" value="1"/>
</dbReference>
<keyword evidence="8" id="KW-1071">Ligand-gated ion channel</keyword>
<reference evidence="13" key="1">
    <citation type="submission" date="2025-08" db="UniProtKB">
        <authorList>
            <consortium name="RefSeq"/>
        </authorList>
    </citation>
    <scope>IDENTIFICATION</scope>
    <source>
        <tissue evidence="13">Leaves</tissue>
    </source>
</reference>
<dbReference type="PANTHER" id="PTHR45651">
    <property type="entry name" value="CYCLIC NUCLEOTIDE-GATED ION CHANNEL 15-RELATED-RELATED"/>
    <property type="match status" value="1"/>
</dbReference>
<feature type="domain" description="Cyclic nucleotide-binding" evidence="11">
    <location>
        <begin position="493"/>
        <end position="623"/>
    </location>
</feature>
<keyword evidence="7 10" id="KW-0472">Membrane</keyword>
<proteinExistence type="inferred from homology"/>
<keyword evidence="12" id="KW-1185">Reference proteome</keyword>
<dbReference type="InterPro" id="IPR018490">
    <property type="entry name" value="cNMP-bd_dom_sf"/>
</dbReference>
<evidence type="ECO:0000256" key="3">
    <source>
        <dbReference type="ARBA" id="ARBA00022448"/>
    </source>
</evidence>
<dbReference type="InterPro" id="IPR005821">
    <property type="entry name" value="Ion_trans_dom"/>
</dbReference>
<evidence type="ECO:0000256" key="8">
    <source>
        <dbReference type="ARBA" id="ARBA00023286"/>
    </source>
</evidence>
<dbReference type="Pfam" id="PF00027">
    <property type="entry name" value="cNMP_binding"/>
    <property type="match status" value="1"/>
</dbReference>
<feature type="transmembrane region" description="Helical" evidence="10">
    <location>
        <begin position="187"/>
        <end position="206"/>
    </location>
</feature>
<dbReference type="InterPro" id="IPR014710">
    <property type="entry name" value="RmlC-like_jellyroll"/>
</dbReference>
<dbReference type="SUPFAM" id="SSF51206">
    <property type="entry name" value="cAMP-binding domain-like"/>
    <property type="match status" value="1"/>
</dbReference>